<evidence type="ECO:0000313" key="2">
    <source>
        <dbReference type="Proteomes" id="UP001152531"/>
    </source>
</evidence>
<dbReference type="Proteomes" id="UP001152531">
    <property type="component" value="Unassembled WGS sequence"/>
</dbReference>
<proteinExistence type="predicted"/>
<sequence>MNRSFPSFRVVRSSWKSYSTAAKPPPTTPITPKQPPTAKTPGFKGKKLLILGLGLGAVYEIDNIFYSSTLTRSIRAVTVLTYVALRYKYTSSENQSKLHEPASEMLFNMFTANKGLYIKFGQAIANQGSVFPVAYQKKLVRLYDEAPCDDWNTVDGLLKKELGRDYETELFQTLDHKPIASASIAQVHKGVLKNGDVVAVKVQHHYIQTQVAADLFVYRMMVKVYEKAFDLPMAFYSKYISDQTMTETRFTNELANTEYLRQCIENDSSVRKLGIYIPKTYNQWNTDKVLIMEWVDGVSLVDKTRLIGENYDLTTIMHQFVTIFAKQVFKYGFVHSDPHPGNLLVRKIGGKQQLVILDHGLYVKFTEEFRKEYCQLWEYMFSFNTKGLNDLGQKWGIKYMNMFGSMSQLKPVDLSEEEKQLFQKNMMVELFSDLTKFPLDIVFLSRAMRIVQNTNKQLGSPVNRINYLTNEALNSLVHDSSFTHWFTLITLKTSLLVSSMVFWFYRLSQIWKGDKYGYKSMGYEDNLDEFMKDRAKDMGMEIVDDPIEIK</sequence>
<organism evidence="1 2">
    <name type="scientific">[Candida] jaroonii</name>
    <dbReference type="NCBI Taxonomy" id="467808"/>
    <lineage>
        <taxon>Eukaryota</taxon>
        <taxon>Fungi</taxon>
        <taxon>Dikarya</taxon>
        <taxon>Ascomycota</taxon>
        <taxon>Saccharomycotina</taxon>
        <taxon>Pichiomycetes</taxon>
        <taxon>Debaryomycetaceae</taxon>
        <taxon>Yamadazyma</taxon>
    </lineage>
</organism>
<comment type="caution">
    <text evidence="1">The sequence shown here is derived from an EMBL/GenBank/DDBJ whole genome shotgun (WGS) entry which is preliminary data.</text>
</comment>
<reference evidence="1" key="1">
    <citation type="submission" date="2022-06" db="EMBL/GenBank/DDBJ databases">
        <authorList>
            <person name="Legras J.-L."/>
            <person name="Devillers H."/>
            <person name="Grondin C."/>
        </authorList>
    </citation>
    <scope>NUCLEOTIDE SEQUENCE</scope>
    <source>
        <strain evidence="1">CLIB 1444</strain>
    </source>
</reference>
<accession>A0ACA9Y490</accession>
<gene>
    <name evidence="1" type="ORF">CLIB1444_02S16424</name>
</gene>
<evidence type="ECO:0000313" key="1">
    <source>
        <dbReference type="EMBL" id="CAH6719784.1"/>
    </source>
</evidence>
<protein>
    <submittedName>
        <fullName evidence="1">ABC1 family protein lscO</fullName>
    </submittedName>
</protein>
<dbReference type="EMBL" id="CALSDN010000002">
    <property type="protein sequence ID" value="CAH6719784.1"/>
    <property type="molecule type" value="Genomic_DNA"/>
</dbReference>
<name>A0ACA9Y490_9ASCO</name>
<keyword evidence="2" id="KW-1185">Reference proteome</keyword>